<comment type="caution">
    <text evidence="2">The sequence shown here is derived from an EMBL/GenBank/DDBJ whole genome shotgun (WGS) entry which is preliminary data.</text>
</comment>
<dbReference type="Pfam" id="PF00535">
    <property type="entry name" value="Glycos_transf_2"/>
    <property type="match status" value="1"/>
</dbReference>
<dbReference type="RefSeq" id="WP_111363495.1">
    <property type="nucleotide sequence ID" value="NZ_VINQ01000002.1"/>
</dbReference>
<sequence>MPGLSVIIPACNEARQIGPCLRALLASSPKPGAGSGSIPLPIPVEVIVVANGCTDDTAQMARGFAGEFRVIGWNFKVLEREKGGKPGALNAGDAAARFDARAYLDADVVVSPPLLDHVTRALRVERAAYVSGKVRITAEGSMVSALYAQCYAHVPFMAQGVPGCGFFAVNAAGRRRWTQFPNIISDDTFVRLLFAPEERIGVAAPYDWPVVTGWRNLVKVRARQDAGVREVLEQFPQLARNAGGTRPGILGKLGLFLRNPPAFAVYAGVALAARMRKADGWSRGR</sequence>
<dbReference type="AlphaFoldDB" id="A0A5A9ZT28"/>
<feature type="domain" description="Glycosyltransferase 2-like" evidence="1">
    <location>
        <begin position="5"/>
        <end position="137"/>
    </location>
</feature>
<accession>A0A5A9ZT28</accession>
<name>A0A5A9ZT28_9RHOB</name>
<organism evidence="2 3">
    <name type="scientific">Aquicoccus porphyridii</name>
    <dbReference type="NCBI Taxonomy" id="1852029"/>
    <lineage>
        <taxon>Bacteria</taxon>
        <taxon>Pseudomonadati</taxon>
        <taxon>Pseudomonadota</taxon>
        <taxon>Alphaproteobacteria</taxon>
        <taxon>Rhodobacterales</taxon>
        <taxon>Paracoccaceae</taxon>
        <taxon>Aquicoccus</taxon>
    </lineage>
</organism>
<dbReference type="Gene3D" id="3.90.550.10">
    <property type="entry name" value="Spore Coat Polysaccharide Biosynthesis Protein SpsA, Chain A"/>
    <property type="match status" value="1"/>
</dbReference>
<dbReference type="GO" id="GO:0016740">
    <property type="term" value="F:transferase activity"/>
    <property type="evidence" value="ECO:0007669"/>
    <property type="project" value="UniProtKB-KW"/>
</dbReference>
<evidence type="ECO:0000313" key="3">
    <source>
        <dbReference type="Proteomes" id="UP000325291"/>
    </source>
</evidence>
<proteinExistence type="predicted"/>
<dbReference type="SUPFAM" id="SSF53448">
    <property type="entry name" value="Nucleotide-diphospho-sugar transferases"/>
    <property type="match status" value="1"/>
</dbReference>
<keyword evidence="2" id="KW-0808">Transferase</keyword>
<keyword evidence="3" id="KW-1185">Reference proteome</keyword>
<dbReference type="InterPro" id="IPR001173">
    <property type="entry name" value="Glyco_trans_2-like"/>
</dbReference>
<dbReference type="Proteomes" id="UP000325291">
    <property type="component" value="Unassembled WGS sequence"/>
</dbReference>
<dbReference type="EMBL" id="VINQ01000002">
    <property type="protein sequence ID" value="KAA0920370.1"/>
    <property type="molecule type" value="Genomic_DNA"/>
</dbReference>
<dbReference type="InterPro" id="IPR029044">
    <property type="entry name" value="Nucleotide-diphossugar_trans"/>
</dbReference>
<reference evidence="2 3" key="1">
    <citation type="submission" date="2019-07" db="EMBL/GenBank/DDBJ databases">
        <title>Aquicoccus porphyridii gen. nov., sp. nov., isolated from a small marine red alga, Porphyridium marinum.</title>
        <authorList>
            <person name="Liu L."/>
        </authorList>
    </citation>
    <scope>NUCLEOTIDE SEQUENCE [LARGE SCALE GENOMIC DNA]</scope>
    <source>
        <strain evidence="2 3">L1 8-17</strain>
    </source>
</reference>
<protein>
    <submittedName>
        <fullName evidence="2">Glycosyltransferase</fullName>
    </submittedName>
</protein>
<evidence type="ECO:0000313" key="2">
    <source>
        <dbReference type="EMBL" id="KAA0920370.1"/>
    </source>
</evidence>
<dbReference type="PANTHER" id="PTHR48090:SF7">
    <property type="entry name" value="RFBJ PROTEIN"/>
    <property type="match status" value="1"/>
</dbReference>
<gene>
    <name evidence="2" type="ORF">FLO80_04475</name>
</gene>
<dbReference type="PANTHER" id="PTHR48090">
    <property type="entry name" value="UNDECAPRENYL-PHOSPHATE 4-DEOXY-4-FORMAMIDO-L-ARABINOSE TRANSFERASE-RELATED"/>
    <property type="match status" value="1"/>
</dbReference>
<dbReference type="InterPro" id="IPR050256">
    <property type="entry name" value="Glycosyltransferase_2"/>
</dbReference>
<evidence type="ECO:0000259" key="1">
    <source>
        <dbReference type="Pfam" id="PF00535"/>
    </source>
</evidence>